<dbReference type="EMBL" id="JAKOGI010001476">
    <property type="protein sequence ID" value="KAJ8425414.1"/>
    <property type="molecule type" value="Genomic_DNA"/>
</dbReference>
<reference evidence="1" key="1">
    <citation type="submission" date="2022-04" db="EMBL/GenBank/DDBJ databases">
        <title>Carnegiea gigantea Genome sequencing and assembly v2.</title>
        <authorList>
            <person name="Copetti D."/>
            <person name="Sanderson M.J."/>
            <person name="Burquez A."/>
            <person name="Wojciechowski M.F."/>
        </authorList>
    </citation>
    <scope>NUCLEOTIDE SEQUENCE</scope>
    <source>
        <strain evidence="1">SGP5-SGP5p</strain>
        <tissue evidence="1">Aerial part</tissue>
    </source>
</reference>
<gene>
    <name evidence="1" type="ORF">Cgig2_010253</name>
</gene>
<keyword evidence="2" id="KW-1185">Reference proteome</keyword>
<evidence type="ECO:0000313" key="1">
    <source>
        <dbReference type="EMBL" id="KAJ8425414.1"/>
    </source>
</evidence>
<name>A0A9Q1GTS2_9CARY</name>
<dbReference type="AlphaFoldDB" id="A0A9Q1GTS2"/>
<protein>
    <submittedName>
        <fullName evidence="1">Uncharacterized protein</fullName>
    </submittedName>
</protein>
<proteinExistence type="predicted"/>
<evidence type="ECO:0000313" key="2">
    <source>
        <dbReference type="Proteomes" id="UP001153076"/>
    </source>
</evidence>
<organism evidence="1 2">
    <name type="scientific">Carnegiea gigantea</name>
    <dbReference type="NCBI Taxonomy" id="171969"/>
    <lineage>
        <taxon>Eukaryota</taxon>
        <taxon>Viridiplantae</taxon>
        <taxon>Streptophyta</taxon>
        <taxon>Embryophyta</taxon>
        <taxon>Tracheophyta</taxon>
        <taxon>Spermatophyta</taxon>
        <taxon>Magnoliopsida</taxon>
        <taxon>eudicotyledons</taxon>
        <taxon>Gunneridae</taxon>
        <taxon>Pentapetalae</taxon>
        <taxon>Caryophyllales</taxon>
        <taxon>Cactineae</taxon>
        <taxon>Cactaceae</taxon>
        <taxon>Cactoideae</taxon>
        <taxon>Echinocereeae</taxon>
        <taxon>Carnegiea</taxon>
    </lineage>
</organism>
<sequence length="162" mass="18587">MSVVTIDKNNFGNNDYCYEKYILYFKLLKKAYENPTFPLQFPRTLHHVPPLLLSTLIAASRLLSSKEDESKLKSKLRKGFRWAFVQFAAGTIAQGFRWAISDLHDLVQNKDKEAAPQTQEEMLLQVLGPKSRYTRGKGCGYGGSIKARINEEQQQKICEQQK</sequence>
<dbReference type="Proteomes" id="UP001153076">
    <property type="component" value="Unassembled WGS sequence"/>
</dbReference>
<accession>A0A9Q1GTS2</accession>
<comment type="caution">
    <text evidence="1">The sequence shown here is derived from an EMBL/GenBank/DDBJ whole genome shotgun (WGS) entry which is preliminary data.</text>
</comment>